<dbReference type="GO" id="GO:0003824">
    <property type="term" value="F:catalytic activity"/>
    <property type="evidence" value="ECO:0007669"/>
    <property type="project" value="InterPro"/>
</dbReference>
<protein>
    <submittedName>
        <fullName evidence="1">MoaD family protein</fullName>
    </submittedName>
</protein>
<dbReference type="InterPro" id="IPR003673">
    <property type="entry name" value="CoA-Trfase_fam_III"/>
</dbReference>
<dbReference type="Proteomes" id="UP000183898">
    <property type="component" value="Unassembled WGS sequence"/>
</dbReference>
<dbReference type="Gene3D" id="3.30.1540.10">
    <property type="entry name" value="formyl-coa transferase, domain 3"/>
    <property type="match status" value="1"/>
</dbReference>
<organism evidence="1 2">
    <name type="scientific">Nitrosospira multiformis</name>
    <dbReference type="NCBI Taxonomy" id="1231"/>
    <lineage>
        <taxon>Bacteria</taxon>
        <taxon>Pseudomonadati</taxon>
        <taxon>Pseudomonadota</taxon>
        <taxon>Betaproteobacteria</taxon>
        <taxon>Nitrosomonadales</taxon>
        <taxon>Nitrosomonadaceae</taxon>
        <taxon>Nitrosospira</taxon>
    </lineage>
</organism>
<dbReference type="InterPro" id="IPR023606">
    <property type="entry name" value="CoA-Trfase_III_dom_1_sf"/>
</dbReference>
<accession>A0A1H8MYW7</accession>
<sequence length="737" mass="78153">MPVTVTIPTLLRPLTGNRKRVEIEGANVLDAIERLEQQYPGVKEKLINGGQPHGFVNIYVNDDDIRFSDGLSTRLNDGDLVTILPAVAGGYDEALLPPSSGKSMSMNQPLSDCVMSYASKSVSSDFAPVASSLLYQSTALGMEAETNENYLSNDAFRFEIKTPHTTPVMCEITRWSGSSGAAAVSENIMQAACGLMAVHRRANGQAQSLGLNYVSTLTAALGLQGGIAASLGQLRGLALSRSTVSMADAALLSMGQYIAGATASEFPETAAGFCPAAGSSLACPPFISLDGVIFELETLEPGPWGKFWAELGVSSVAVGKGWKAFLLRYARAVSPLPDELPLAISRLTYNRISQVSARTGMAICPVRSIEERAQDDDASRAWRQGPWAFSFQGNLTGRRPGNATGDLPLSGLTVIESCRRIQGPLAGHLLALLGANVIRIEPPGGDPLRGMPPMAEGCSARFDALNQLKTVREIDIKSSAGKAEIREMARDADVFLHNWAPGKAVLLGLDYGDLSAINPSLIYAYAGGWATDCAEHVSSNSMPGTDFMAQAYSGVAGKIAEASGTRGGTLFTVLDVLGGVVAAQGVTLALLKQCMNPTGIKVSSSLMSAATLLCAEDFQKIYSAPCSNSKTEASLISGIYATKQGKVAVDCLDLETALRLVKILEVTANIENGGLHPLLGKLFLLRTANEWVKLLQQANIPAAVVVEDLAQLQTFSYLQPTLSPGPYTRVNSPWRFK</sequence>
<evidence type="ECO:0000313" key="2">
    <source>
        <dbReference type="Proteomes" id="UP000183898"/>
    </source>
</evidence>
<dbReference type="Pfam" id="PF02515">
    <property type="entry name" value="CoA_transf_3"/>
    <property type="match status" value="2"/>
</dbReference>
<name>A0A1H8MYW7_9PROT</name>
<dbReference type="InterPro" id="IPR044855">
    <property type="entry name" value="CoA-Trfase_III_dom3_sf"/>
</dbReference>
<proteinExistence type="predicted"/>
<gene>
    <name evidence="1" type="ORF">SAMN05216404_11453</name>
</gene>
<dbReference type="AlphaFoldDB" id="A0A1H8MYW7"/>
<dbReference type="SUPFAM" id="SSF89796">
    <property type="entry name" value="CoA-transferase family III (CaiB/BaiF)"/>
    <property type="match status" value="2"/>
</dbReference>
<dbReference type="PANTHER" id="PTHR48228:SF5">
    <property type="entry name" value="ALPHA-METHYLACYL-COA RACEMASE"/>
    <property type="match status" value="1"/>
</dbReference>
<dbReference type="Gene3D" id="3.10.20.30">
    <property type="match status" value="1"/>
</dbReference>
<dbReference type="NCBIfam" id="TIGR01687">
    <property type="entry name" value="moaD_arch"/>
    <property type="match status" value="1"/>
</dbReference>
<dbReference type="Pfam" id="PF02597">
    <property type="entry name" value="ThiS"/>
    <property type="match status" value="1"/>
</dbReference>
<dbReference type="InterPro" id="IPR050509">
    <property type="entry name" value="CoA-transferase_III"/>
</dbReference>
<dbReference type="EMBL" id="FOCT01000014">
    <property type="protein sequence ID" value="SEO22453.1"/>
    <property type="molecule type" value="Genomic_DNA"/>
</dbReference>
<evidence type="ECO:0000313" key="1">
    <source>
        <dbReference type="EMBL" id="SEO22453.1"/>
    </source>
</evidence>
<dbReference type="CDD" id="cd17074">
    <property type="entry name" value="Ubl_CysO_like"/>
    <property type="match status" value="1"/>
</dbReference>
<dbReference type="InterPro" id="IPR003749">
    <property type="entry name" value="ThiS/MoaD-like"/>
</dbReference>
<dbReference type="RefSeq" id="WP_302848434.1">
    <property type="nucleotide sequence ID" value="NZ_FOCT01000014.1"/>
</dbReference>
<dbReference type="InterPro" id="IPR012675">
    <property type="entry name" value="Beta-grasp_dom_sf"/>
</dbReference>
<dbReference type="SUPFAM" id="SSF54285">
    <property type="entry name" value="MoaD/ThiS"/>
    <property type="match status" value="1"/>
</dbReference>
<dbReference type="InterPro" id="IPR010038">
    <property type="entry name" value="MoaD_arc-typ"/>
</dbReference>
<dbReference type="Gene3D" id="3.40.50.10540">
    <property type="entry name" value="Crotonobetainyl-coa:carnitine coa-transferase, domain 1"/>
    <property type="match status" value="2"/>
</dbReference>
<reference evidence="1 2" key="1">
    <citation type="submission" date="2016-10" db="EMBL/GenBank/DDBJ databases">
        <authorList>
            <person name="de Groot N.N."/>
        </authorList>
    </citation>
    <scope>NUCLEOTIDE SEQUENCE [LARGE SCALE GENOMIC DNA]</scope>
    <source>
        <strain evidence="1 2">Nl18</strain>
    </source>
</reference>
<dbReference type="PANTHER" id="PTHR48228">
    <property type="entry name" value="SUCCINYL-COA--D-CITRAMALATE COA-TRANSFERASE"/>
    <property type="match status" value="1"/>
</dbReference>
<dbReference type="InterPro" id="IPR016155">
    <property type="entry name" value="Mopterin_synth/thiamin_S_b"/>
</dbReference>